<keyword evidence="13" id="KW-0472">Membrane</keyword>
<evidence type="ECO:0000256" key="13">
    <source>
        <dbReference type="ARBA" id="ARBA00023136"/>
    </source>
</evidence>
<dbReference type="InParanoid" id="A0A6P8HG98"/>
<feature type="binding site" description="axial binding residue" evidence="21">
    <location>
        <position position="435"/>
    </location>
    <ligand>
        <name>heme</name>
        <dbReference type="ChEBI" id="CHEBI:30413"/>
    </ligand>
    <ligandPart>
        <name>Fe</name>
        <dbReference type="ChEBI" id="CHEBI:18248"/>
    </ligandPart>
</feature>
<dbReference type="GO" id="GO:0005506">
    <property type="term" value="F:iron ion binding"/>
    <property type="evidence" value="ECO:0007669"/>
    <property type="project" value="InterPro"/>
</dbReference>
<sequence>MFLLALAALVFVVAYFIVRFYLDSRYLPPGPFPLPVIGNLHLLSSKPYLDFYRLARRYGPVYRLNMGCNLVVVINNYNNAKEAMLKKGSDFAGRPSHFVGSLFSRNGKGVGFQTFSKTFRKQHKAISSKINEQRRKEPRLEVMVAKEVDELIQRMRSNETDSYFDPSGGVTFAFANIVTTLALGKRYRDDDSEFLALMDALTIFVEGLAATNFIDTFPFLKFVPFNIIKKVRNAVDVRDAILNRIYLEHKAKLQDKTNANDAEGCPPDLTDYLIKIDNNEMTEDHIVMTMNDTIMAGSETPTMNFLWIMYYLTKYPDVQEKIHRELDDVIGTRAPEWSERQELPYLKAFIAEVLRHCSVMPLAIPHEALCDSTIGLYHVPKGTTVLLNIYAIHHDPEVWENPKEFKPERFLDENRNFDSGRAANLIAFGIGHRVCPGEALARMESFLFTTRFVKSFKLKGDGEVMPDVNECSFGITLRPPPFRVRLIPRDC</sequence>
<dbReference type="PRINTS" id="PR00463">
    <property type="entry name" value="EP450I"/>
</dbReference>
<evidence type="ECO:0000256" key="3">
    <source>
        <dbReference type="ARBA" id="ARBA00004586"/>
    </source>
</evidence>
<evidence type="ECO:0000256" key="5">
    <source>
        <dbReference type="ARBA" id="ARBA00022617"/>
    </source>
</evidence>
<evidence type="ECO:0000256" key="19">
    <source>
        <dbReference type="ARBA" id="ARBA00044304"/>
    </source>
</evidence>
<protein>
    <recommendedName>
        <fullName evidence="15">Steroid 21-hydroxylase</fullName>
        <ecNumber evidence="14">1.14.14.16</ecNumber>
    </recommendedName>
    <alternativeName>
        <fullName evidence="19">21-OHase</fullName>
    </alternativeName>
    <alternativeName>
        <fullName evidence="16">Cytochrome P-450c21</fullName>
    </alternativeName>
    <alternativeName>
        <fullName evidence="20">Cytochrome P450 21</fullName>
    </alternativeName>
    <alternativeName>
        <fullName evidence="18">Cytochrome P450 XXI</fullName>
    </alternativeName>
    <alternativeName>
        <fullName evidence="17">Cytochrome P450-C21</fullName>
    </alternativeName>
</protein>
<dbReference type="GO" id="GO:0008610">
    <property type="term" value="P:lipid biosynthetic process"/>
    <property type="evidence" value="ECO:0007669"/>
    <property type="project" value="UniProtKB-ARBA"/>
</dbReference>
<evidence type="ECO:0000256" key="15">
    <source>
        <dbReference type="ARBA" id="ARBA00044116"/>
    </source>
</evidence>
<keyword evidence="11 22" id="KW-0503">Monooxygenase</keyword>
<keyword evidence="8" id="KW-0492">Microsome</keyword>
<dbReference type="FunFam" id="1.10.630.10:FF:000049">
    <property type="entry name" value="steroid 21-hydroxylase isoform X1"/>
    <property type="match status" value="1"/>
</dbReference>
<dbReference type="GO" id="GO:0005789">
    <property type="term" value="C:endoplasmic reticulum membrane"/>
    <property type="evidence" value="ECO:0007669"/>
    <property type="project" value="UniProtKB-SubCell"/>
</dbReference>
<evidence type="ECO:0000256" key="7">
    <source>
        <dbReference type="ARBA" id="ARBA00022824"/>
    </source>
</evidence>
<dbReference type="AlphaFoldDB" id="A0A6P8HG98"/>
<evidence type="ECO:0000256" key="14">
    <source>
        <dbReference type="ARBA" id="ARBA00044040"/>
    </source>
</evidence>
<proteinExistence type="inferred from homology"/>
<dbReference type="InterPro" id="IPR002401">
    <property type="entry name" value="Cyt_P450_E_grp-I"/>
</dbReference>
<evidence type="ECO:0000256" key="6">
    <source>
        <dbReference type="ARBA" id="ARBA00022723"/>
    </source>
</evidence>
<organism evidence="23 24">
    <name type="scientific">Actinia tenebrosa</name>
    <name type="common">Australian red waratah sea anemone</name>
    <dbReference type="NCBI Taxonomy" id="6105"/>
    <lineage>
        <taxon>Eukaryota</taxon>
        <taxon>Metazoa</taxon>
        <taxon>Cnidaria</taxon>
        <taxon>Anthozoa</taxon>
        <taxon>Hexacorallia</taxon>
        <taxon>Actiniaria</taxon>
        <taxon>Actiniidae</taxon>
        <taxon>Actinia</taxon>
    </lineage>
</organism>
<dbReference type="PROSITE" id="PS00086">
    <property type="entry name" value="CYTOCHROME_P450"/>
    <property type="match status" value="1"/>
</dbReference>
<dbReference type="GO" id="GO:0004508">
    <property type="term" value="F:steroid 17-alpha-monooxygenase activity"/>
    <property type="evidence" value="ECO:0007669"/>
    <property type="project" value="TreeGrafter"/>
</dbReference>
<name>A0A6P8HG98_ACTTE</name>
<dbReference type="PANTHER" id="PTHR24289:SF1">
    <property type="entry name" value="STEROID 17-ALPHA-HYDROXYLASE_17,20 LYASE"/>
    <property type="match status" value="1"/>
</dbReference>
<keyword evidence="7" id="KW-0256">Endoplasmic reticulum</keyword>
<evidence type="ECO:0000313" key="23">
    <source>
        <dbReference type="Proteomes" id="UP000515163"/>
    </source>
</evidence>
<evidence type="ECO:0000256" key="18">
    <source>
        <dbReference type="ARBA" id="ARBA00044282"/>
    </source>
</evidence>
<dbReference type="Proteomes" id="UP000515163">
    <property type="component" value="Unplaced"/>
</dbReference>
<accession>A0A6P8HG98</accession>
<dbReference type="InterPro" id="IPR017972">
    <property type="entry name" value="Cyt_P450_CS"/>
</dbReference>
<comment type="cofactor">
    <cofactor evidence="21">
        <name>heme</name>
        <dbReference type="ChEBI" id="CHEBI:30413"/>
    </cofactor>
</comment>
<reference evidence="24" key="1">
    <citation type="submission" date="2025-08" db="UniProtKB">
        <authorList>
            <consortium name="RefSeq"/>
        </authorList>
    </citation>
    <scope>IDENTIFICATION</scope>
    <source>
        <tissue evidence="24">Tentacle</tissue>
    </source>
</reference>
<evidence type="ECO:0000256" key="10">
    <source>
        <dbReference type="ARBA" id="ARBA00023004"/>
    </source>
</evidence>
<dbReference type="KEGG" id="aten:116292286"/>
<evidence type="ECO:0000256" key="1">
    <source>
        <dbReference type="ARBA" id="ARBA00004184"/>
    </source>
</evidence>
<evidence type="ECO:0000256" key="8">
    <source>
        <dbReference type="ARBA" id="ARBA00022848"/>
    </source>
</evidence>
<gene>
    <name evidence="24" type="primary">LOC116292286</name>
</gene>
<dbReference type="GO" id="GO:0008289">
    <property type="term" value="F:lipid binding"/>
    <property type="evidence" value="ECO:0007669"/>
    <property type="project" value="UniProtKB-KW"/>
</dbReference>
<evidence type="ECO:0000256" key="11">
    <source>
        <dbReference type="ARBA" id="ARBA00023033"/>
    </source>
</evidence>
<dbReference type="EC" id="1.14.14.16" evidence="14"/>
<dbReference type="GO" id="GO:0042446">
    <property type="term" value="P:hormone biosynthetic process"/>
    <property type="evidence" value="ECO:0007669"/>
    <property type="project" value="TreeGrafter"/>
</dbReference>
<evidence type="ECO:0000256" key="4">
    <source>
        <dbReference type="ARBA" id="ARBA00010617"/>
    </source>
</evidence>
<evidence type="ECO:0000313" key="24">
    <source>
        <dbReference type="RefSeq" id="XP_031555429.1"/>
    </source>
</evidence>
<dbReference type="OrthoDB" id="1055148at2759"/>
<evidence type="ECO:0000256" key="21">
    <source>
        <dbReference type="PIRSR" id="PIRSR602401-1"/>
    </source>
</evidence>
<dbReference type="SUPFAM" id="SSF48264">
    <property type="entry name" value="Cytochrome P450"/>
    <property type="match status" value="1"/>
</dbReference>
<keyword evidence="5 21" id="KW-0349">Heme</keyword>
<evidence type="ECO:0000256" key="22">
    <source>
        <dbReference type="RuleBase" id="RU000461"/>
    </source>
</evidence>
<dbReference type="PANTHER" id="PTHR24289">
    <property type="entry name" value="STEROID 17-ALPHA-HYDROXYLASE/17,20 LYASE"/>
    <property type="match status" value="1"/>
</dbReference>
<keyword evidence="12" id="KW-0446">Lipid-binding</keyword>
<evidence type="ECO:0000256" key="17">
    <source>
        <dbReference type="ARBA" id="ARBA00044265"/>
    </source>
</evidence>
<dbReference type="InterPro" id="IPR001128">
    <property type="entry name" value="Cyt_P450"/>
</dbReference>
<dbReference type="PRINTS" id="PR00385">
    <property type="entry name" value="P450"/>
</dbReference>
<dbReference type="GO" id="GO:0042448">
    <property type="term" value="P:progesterone metabolic process"/>
    <property type="evidence" value="ECO:0007669"/>
    <property type="project" value="TreeGrafter"/>
</dbReference>
<dbReference type="GO" id="GO:0004509">
    <property type="term" value="F:steroid 21-monooxygenase activity"/>
    <property type="evidence" value="ECO:0007669"/>
    <property type="project" value="UniProtKB-EC"/>
</dbReference>
<keyword evidence="6 21" id="KW-0479">Metal-binding</keyword>
<comment type="similarity">
    <text evidence="4 22">Belongs to the cytochrome P450 family.</text>
</comment>
<keyword evidence="10 21" id="KW-0408">Iron</keyword>
<keyword evidence="23" id="KW-1185">Reference proteome</keyword>
<dbReference type="Pfam" id="PF00067">
    <property type="entry name" value="p450"/>
    <property type="match status" value="1"/>
</dbReference>
<evidence type="ECO:0000256" key="20">
    <source>
        <dbReference type="ARBA" id="ARBA00044342"/>
    </source>
</evidence>
<dbReference type="GeneID" id="116292286"/>
<evidence type="ECO:0000256" key="16">
    <source>
        <dbReference type="ARBA" id="ARBA00044217"/>
    </source>
</evidence>
<evidence type="ECO:0000256" key="12">
    <source>
        <dbReference type="ARBA" id="ARBA00023121"/>
    </source>
</evidence>
<keyword evidence="9 22" id="KW-0560">Oxidoreductase</keyword>
<dbReference type="InterPro" id="IPR036396">
    <property type="entry name" value="Cyt_P450_sf"/>
</dbReference>
<evidence type="ECO:0000256" key="2">
    <source>
        <dbReference type="ARBA" id="ARBA00004524"/>
    </source>
</evidence>
<comment type="subcellular location">
    <subcellularLocation>
        <location evidence="1">Endomembrane system</location>
        <topology evidence="1">Peripheral membrane protein</topology>
    </subcellularLocation>
    <subcellularLocation>
        <location evidence="3">Endoplasmic reticulum membrane</location>
    </subcellularLocation>
    <subcellularLocation>
        <location evidence="2">Microsome membrane</location>
    </subcellularLocation>
</comment>
<evidence type="ECO:0000256" key="9">
    <source>
        <dbReference type="ARBA" id="ARBA00023002"/>
    </source>
</evidence>
<dbReference type="RefSeq" id="XP_031555429.1">
    <property type="nucleotide sequence ID" value="XM_031699569.1"/>
</dbReference>
<dbReference type="GO" id="GO:0020037">
    <property type="term" value="F:heme binding"/>
    <property type="evidence" value="ECO:0007669"/>
    <property type="project" value="InterPro"/>
</dbReference>
<dbReference type="Gene3D" id="1.10.630.10">
    <property type="entry name" value="Cytochrome P450"/>
    <property type="match status" value="1"/>
</dbReference>